<dbReference type="SUPFAM" id="SSF48600">
    <property type="entry name" value="Chorismate mutase II"/>
    <property type="match status" value="1"/>
</dbReference>
<name>A0A1D6NAW2_MAIZE</name>
<evidence type="ECO:0000256" key="3">
    <source>
        <dbReference type="ARBA" id="ARBA00012404"/>
    </source>
</evidence>
<dbReference type="PANTHER" id="PTHR21145:SF0">
    <property type="entry name" value="CHORISMATE MUTASE 1, CHLOROPLASTIC"/>
    <property type="match status" value="1"/>
</dbReference>
<evidence type="ECO:0000256" key="6">
    <source>
        <dbReference type="ARBA" id="ARBA00023235"/>
    </source>
</evidence>
<evidence type="ECO:0000256" key="5">
    <source>
        <dbReference type="ARBA" id="ARBA00023141"/>
    </source>
</evidence>
<dbReference type="NCBIfam" id="TIGR01802">
    <property type="entry name" value="CM_pl-yst"/>
    <property type="match status" value="1"/>
</dbReference>
<accession>A0A1D6NAW2</accession>
<dbReference type="AlphaFoldDB" id="A0A1D6NAW2"/>
<evidence type="ECO:0000256" key="7">
    <source>
        <dbReference type="PIRNR" id="PIRNR017318"/>
    </source>
</evidence>
<dbReference type="ExpressionAtlas" id="A0A1D6NAW2">
    <property type="expression patterns" value="baseline and differential"/>
</dbReference>
<keyword evidence="4 7" id="KW-0028">Amino-acid biosynthesis</keyword>
<dbReference type="InterPro" id="IPR037039">
    <property type="entry name" value="CM_AroQ_sf_eucaryotic"/>
</dbReference>
<gene>
    <name evidence="9" type="ORF">ZEAMMB73_Zm00001d043356</name>
</gene>
<dbReference type="EMBL" id="CM007649">
    <property type="protein sequence ID" value="ONM37678.1"/>
    <property type="molecule type" value="Genomic_DNA"/>
</dbReference>
<dbReference type="FunFam" id="1.10.590.10:FF:000001">
    <property type="entry name" value="Chorismate mutase"/>
    <property type="match status" value="1"/>
</dbReference>
<dbReference type="UniPathway" id="UPA00120">
    <property type="reaction ID" value="UER00203"/>
</dbReference>
<feature type="domain" description="Chorismate mutase" evidence="8">
    <location>
        <begin position="191"/>
        <end position="298"/>
    </location>
</feature>
<reference evidence="9" key="1">
    <citation type="submission" date="2015-12" db="EMBL/GenBank/DDBJ databases">
        <title>Update maize B73 reference genome by single molecule sequencing technologies.</title>
        <authorList>
            <consortium name="Maize Genome Sequencing Project"/>
            <person name="Ware D."/>
        </authorList>
    </citation>
    <scope>NUCLEOTIDE SEQUENCE [LARGE SCALE GENOMIC DNA]</scope>
    <source>
        <tissue evidence="9">Seedling</tissue>
    </source>
</reference>
<keyword evidence="6 7" id="KW-0413">Isomerase</keyword>
<dbReference type="Pfam" id="PF01817">
    <property type="entry name" value="CM_2"/>
    <property type="match status" value="1"/>
</dbReference>
<dbReference type="GO" id="GO:0008652">
    <property type="term" value="P:amino acid biosynthetic process"/>
    <property type="evidence" value="ECO:0007669"/>
    <property type="project" value="UniProtKB-KW"/>
</dbReference>
<dbReference type="InterPro" id="IPR036263">
    <property type="entry name" value="Chorismate_II_sf"/>
</dbReference>
<dbReference type="PANTHER" id="PTHR21145">
    <property type="entry name" value="CHORISMATE MUTASE"/>
    <property type="match status" value="1"/>
</dbReference>
<dbReference type="InterPro" id="IPR002701">
    <property type="entry name" value="CM_II_prokaryot"/>
</dbReference>
<proteinExistence type="predicted"/>
<dbReference type="EC" id="5.4.99.5" evidence="3 7"/>
<evidence type="ECO:0000313" key="9">
    <source>
        <dbReference type="EMBL" id="ONM37678.1"/>
    </source>
</evidence>
<dbReference type="GO" id="GO:0004106">
    <property type="term" value="F:chorismate mutase activity"/>
    <property type="evidence" value="ECO:0007669"/>
    <property type="project" value="UniProtKB-UniRule"/>
</dbReference>
<dbReference type="PIRSF" id="PIRSF017318">
    <property type="entry name" value="Chor_mut_AroQ_eu"/>
    <property type="match status" value="1"/>
</dbReference>
<evidence type="ECO:0000259" key="8">
    <source>
        <dbReference type="Pfam" id="PF01817"/>
    </source>
</evidence>
<dbReference type="Gene3D" id="1.10.590.10">
    <property type="entry name" value="Chorismate mutase, AroQ class superfamily, eukaryotic"/>
    <property type="match status" value="1"/>
</dbReference>
<dbReference type="GO" id="GO:0046417">
    <property type="term" value="P:chorismate metabolic process"/>
    <property type="evidence" value="ECO:0007669"/>
    <property type="project" value="InterPro"/>
</dbReference>
<organism evidence="9">
    <name type="scientific">Zea mays</name>
    <name type="common">Maize</name>
    <dbReference type="NCBI Taxonomy" id="4577"/>
    <lineage>
        <taxon>Eukaryota</taxon>
        <taxon>Viridiplantae</taxon>
        <taxon>Streptophyta</taxon>
        <taxon>Embryophyta</taxon>
        <taxon>Tracheophyta</taxon>
        <taxon>Spermatophyta</taxon>
        <taxon>Magnoliopsida</taxon>
        <taxon>Liliopsida</taxon>
        <taxon>Poales</taxon>
        <taxon>Poaceae</taxon>
        <taxon>PACMAD clade</taxon>
        <taxon>Panicoideae</taxon>
        <taxon>Andropogonodae</taxon>
        <taxon>Andropogoneae</taxon>
        <taxon>Tripsacinae</taxon>
        <taxon>Zea</taxon>
    </lineage>
</organism>
<dbReference type="InterPro" id="IPR008238">
    <property type="entry name" value="Chorismate_mutase_AroQ_euk"/>
</dbReference>
<keyword evidence="5 7" id="KW-0057">Aromatic amino acid biosynthesis</keyword>
<comment type="catalytic activity">
    <reaction evidence="1 7">
        <text>chorismate = prephenate</text>
        <dbReference type="Rhea" id="RHEA:13897"/>
        <dbReference type="ChEBI" id="CHEBI:29748"/>
        <dbReference type="ChEBI" id="CHEBI:29934"/>
        <dbReference type="EC" id="5.4.99.5"/>
    </reaction>
</comment>
<evidence type="ECO:0000256" key="1">
    <source>
        <dbReference type="ARBA" id="ARBA00000824"/>
    </source>
</evidence>
<dbReference type="PROSITE" id="PS51169">
    <property type="entry name" value="CHORISMATE_MUT_3"/>
    <property type="match status" value="1"/>
</dbReference>
<evidence type="ECO:0000256" key="2">
    <source>
        <dbReference type="ARBA" id="ARBA00004817"/>
    </source>
</evidence>
<protein>
    <recommendedName>
        <fullName evidence="3 7">Chorismate mutase</fullName>
        <ecNumber evidence="3 7">5.4.99.5</ecNumber>
    </recommendedName>
</protein>
<evidence type="ECO:0000256" key="4">
    <source>
        <dbReference type="ARBA" id="ARBA00022605"/>
    </source>
</evidence>
<comment type="pathway">
    <text evidence="2">Metabolic intermediate biosynthesis; prephenate biosynthesis; prephenate from chorismate: step 1/1.</text>
</comment>
<dbReference type="GO" id="GO:0009073">
    <property type="term" value="P:aromatic amino acid family biosynthetic process"/>
    <property type="evidence" value="ECO:0007669"/>
    <property type="project" value="UniProtKB-UniRule"/>
</dbReference>
<sequence>MAFKLATKAAAASPAAAHRGGLARGPEGTSRVAFGPAPRNKGLRAANNSATPVAKEERVDRSEILTLDSIRQVLIRLEDSIIFGLLERAQFCYNADTYDSNAFHMDGFGGSLVEYMVRETEKLHAQVGRYKSPDEHPFFPEDLPEPRLPPMQYPRVMHVLGSQMLLMMTAFVSLSPLVKKGSDGNAGSSALCDTTCLQALSKRIHYGKFVAEAKFQESPEAYMPAIIAQDRDQLMHLLTYETVERAIEHRVEAKAKIFGQEVNIGVEDNGSPPVYKIVPSLVAELYSYRIMPLTKEVQIAYLLRRLD</sequence>